<organism evidence="1 2">
    <name type="scientific">Paramicrosporidium saccamoebae</name>
    <dbReference type="NCBI Taxonomy" id="1246581"/>
    <lineage>
        <taxon>Eukaryota</taxon>
        <taxon>Fungi</taxon>
        <taxon>Fungi incertae sedis</taxon>
        <taxon>Cryptomycota</taxon>
        <taxon>Cryptomycota incertae sedis</taxon>
        <taxon>Paramicrosporidium</taxon>
    </lineage>
</organism>
<accession>A0A2H9TMC5</accession>
<reference evidence="1 2" key="1">
    <citation type="submission" date="2016-10" db="EMBL/GenBank/DDBJ databases">
        <title>The genome of Paramicrosporidium saccamoebae is the missing link in understanding Cryptomycota and Microsporidia evolution.</title>
        <authorList>
            <person name="Quandt C.A."/>
            <person name="Beaudet D."/>
            <person name="Corsaro D."/>
            <person name="Michel R."/>
            <person name="Corradi N."/>
            <person name="James T."/>
        </authorList>
    </citation>
    <scope>NUCLEOTIDE SEQUENCE [LARGE SCALE GENOMIC DNA]</scope>
    <source>
        <strain evidence="1 2">KSL3</strain>
    </source>
</reference>
<name>A0A2H9TMC5_9FUNG</name>
<keyword evidence="2" id="KW-1185">Reference proteome</keyword>
<dbReference type="EMBL" id="MTSL01000097">
    <property type="protein sequence ID" value="PJF18869.1"/>
    <property type="molecule type" value="Genomic_DNA"/>
</dbReference>
<evidence type="ECO:0000313" key="2">
    <source>
        <dbReference type="Proteomes" id="UP000240830"/>
    </source>
</evidence>
<dbReference type="Proteomes" id="UP000240830">
    <property type="component" value="Unassembled WGS sequence"/>
</dbReference>
<proteinExistence type="predicted"/>
<comment type="caution">
    <text evidence="1">The sequence shown here is derived from an EMBL/GenBank/DDBJ whole genome shotgun (WGS) entry which is preliminary data.</text>
</comment>
<dbReference type="AlphaFoldDB" id="A0A2H9TMC5"/>
<evidence type="ECO:0000313" key="1">
    <source>
        <dbReference type="EMBL" id="PJF18869.1"/>
    </source>
</evidence>
<protein>
    <submittedName>
        <fullName evidence="1">Uncharacterized protein</fullName>
    </submittedName>
</protein>
<gene>
    <name evidence="1" type="ORF">PSACC_01309</name>
</gene>
<sequence length="203" mass="23242">MGTDLDDLFGIPEDISKVQFIHEDPTSTSDSSSPRLNSDTPATLANLETVMQRIVAIEEVLRQVICVVQQTPVRPAEIRKGQLDRHCITLFEKHPEPTITQLAGLIRSLEDIFPGHDRRELLSLVRRWFRKKREEVGLKVVAALKRMYGDLKSKRDEIEKALQDETFDFGTLIEETRLCLESTPAVIGFCREKINCQLRRLQS</sequence>